<keyword evidence="2" id="KW-1185">Reference proteome</keyword>
<dbReference type="AlphaFoldDB" id="A0A1H4GGR0"/>
<dbReference type="EMBL" id="FNRA01000010">
    <property type="protein sequence ID" value="SEB08451.1"/>
    <property type="molecule type" value="Genomic_DNA"/>
</dbReference>
<accession>A0A1H4GGR0</accession>
<evidence type="ECO:0000313" key="1">
    <source>
        <dbReference type="EMBL" id="SEB08451.1"/>
    </source>
</evidence>
<dbReference type="Pfam" id="PF11013">
    <property type="entry name" value="DUF2851"/>
    <property type="match status" value="1"/>
</dbReference>
<sequence>MRLNEDFLHYIWQYRLLTRLDLYCTNGETLQIIHPGSRNTNAGPDFNTAKLRIGGQLWVGDVEIHVRASDWLLHHHQENRSYDSVILHVVCEDDAVICRTDGSLVPVFLLKDLIPEAMFGKYRALLEGRNFFPCAQQIGQVDHITVQRMLNRMVTERFLEKTAELEFHLEQNHHNWNETFHMLLIRNFGFRVNNLPFQLLAAGLPATLLAKHRDQPLQIEALLFGQAGFLEGDFKDSYPRQLQSEYLFLKKKYQLQPEDKSLWKFLRMHPQNFPVLRIAQLAGMLTGSSHLFAEIIGLNDLKELRRLFSPGEVHPYWKDHVNFDRGRREMPVRLGRKSAENLIINTVCFILYCYGTYFNLPELKQRATGFLKKIPAERNAVTAHYRKAGLKLSTAYDSQAVLQLHKYCCSSRKCLNCEIGIEIITK</sequence>
<gene>
    <name evidence="1" type="ORF">SAMN05443550_11018</name>
</gene>
<name>A0A1H4GGR0_9SPHI</name>
<evidence type="ECO:0008006" key="3">
    <source>
        <dbReference type="Google" id="ProtNLM"/>
    </source>
</evidence>
<dbReference type="OrthoDB" id="1005072at2"/>
<reference evidence="1 2" key="1">
    <citation type="submission" date="2016-10" db="EMBL/GenBank/DDBJ databases">
        <authorList>
            <person name="de Groot N.N."/>
        </authorList>
    </citation>
    <scope>NUCLEOTIDE SEQUENCE [LARGE SCALE GENOMIC DNA]</scope>
    <source>
        <strain evidence="1 2">DSM 19033</strain>
    </source>
</reference>
<dbReference type="InterPro" id="IPR021272">
    <property type="entry name" value="DUF2851"/>
</dbReference>
<dbReference type="RefSeq" id="WP_090558655.1">
    <property type="nucleotide sequence ID" value="NZ_FNRA01000010.1"/>
</dbReference>
<dbReference type="Proteomes" id="UP000198850">
    <property type="component" value="Unassembled WGS sequence"/>
</dbReference>
<dbReference type="STRING" id="425514.SAMN05443550_11018"/>
<protein>
    <recommendedName>
        <fullName evidence="3">DUF2851 domain-containing protein</fullName>
    </recommendedName>
</protein>
<organism evidence="1 2">
    <name type="scientific">Pedobacter hartonius</name>
    <dbReference type="NCBI Taxonomy" id="425514"/>
    <lineage>
        <taxon>Bacteria</taxon>
        <taxon>Pseudomonadati</taxon>
        <taxon>Bacteroidota</taxon>
        <taxon>Sphingobacteriia</taxon>
        <taxon>Sphingobacteriales</taxon>
        <taxon>Sphingobacteriaceae</taxon>
        <taxon>Pedobacter</taxon>
    </lineage>
</organism>
<proteinExistence type="predicted"/>
<evidence type="ECO:0000313" key="2">
    <source>
        <dbReference type="Proteomes" id="UP000198850"/>
    </source>
</evidence>